<proteinExistence type="predicted"/>
<evidence type="ECO:0000313" key="3">
    <source>
        <dbReference type="Proteomes" id="UP000299102"/>
    </source>
</evidence>
<accession>A0A4C1X1F7</accession>
<protein>
    <submittedName>
        <fullName evidence="2">Uncharacterized protein</fullName>
    </submittedName>
</protein>
<feature type="region of interest" description="Disordered" evidence="1">
    <location>
        <begin position="1"/>
        <end position="25"/>
    </location>
</feature>
<organism evidence="2 3">
    <name type="scientific">Eumeta variegata</name>
    <name type="common">Bagworm moth</name>
    <name type="synonym">Eumeta japonica</name>
    <dbReference type="NCBI Taxonomy" id="151549"/>
    <lineage>
        <taxon>Eukaryota</taxon>
        <taxon>Metazoa</taxon>
        <taxon>Ecdysozoa</taxon>
        <taxon>Arthropoda</taxon>
        <taxon>Hexapoda</taxon>
        <taxon>Insecta</taxon>
        <taxon>Pterygota</taxon>
        <taxon>Neoptera</taxon>
        <taxon>Endopterygota</taxon>
        <taxon>Lepidoptera</taxon>
        <taxon>Glossata</taxon>
        <taxon>Ditrysia</taxon>
        <taxon>Tineoidea</taxon>
        <taxon>Psychidae</taxon>
        <taxon>Oiketicinae</taxon>
        <taxon>Eumeta</taxon>
    </lineage>
</organism>
<comment type="caution">
    <text evidence="2">The sequence shown here is derived from an EMBL/GenBank/DDBJ whole genome shotgun (WGS) entry which is preliminary data.</text>
</comment>
<sequence length="188" mass="20957">MRRAFNSDAARPPHLGARSPRPPPPARLAVIPHSRSLFFVIRMPPTFLLSRLRNKELEFVNSTVFLGITLDNRLQLGPYKCCEPVADQSAHRQNTDERMRQNYEGRLSVFGTQQNTRVVTNVRTVRAFDVASRGKTSRRALDMNNIPVNFGEFPCLREHIKPLAPVAVPASVTTAVRSPHPAGPAQGV</sequence>
<dbReference type="Proteomes" id="UP000299102">
    <property type="component" value="Unassembled WGS sequence"/>
</dbReference>
<reference evidence="2 3" key="1">
    <citation type="journal article" date="2019" name="Commun. Biol.">
        <title>The bagworm genome reveals a unique fibroin gene that provides high tensile strength.</title>
        <authorList>
            <person name="Kono N."/>
            <person name="Nakamura H."/>
            <person name="Ohtoshi R."/>
            <person name="Tomita M."/>
            <person name="Numata K."/>
            <person name="Arakawa K."/>
        </authorList>
    </citation>
    <scope>NUCLEOTIDE SEQUENCE [LARGE SCALE GENOMIC DNA]</scope>
</reference>
<dbReference type="OrthoDB" id="445826at2759"/>
<evidence type="ECO:0000313" key="2">
    <source>
        <dbReference type="EMBL" id="GBP56782.1"/>
    </source>
</evidence>
<dbReference type="EMBL" id="BGZK01000701">
    <property type="protein sequence ID" value="GBP56782.1"/>
    <property type="molecule type" value="Genomic_DNA"/>
</dbReference>
<name>A0A4C1X1F7_EUMVA</name>
<keyword evidence="3" id="KW-1185">Reference proteome</keyword>
<evidence type="ECO:0000256" key="1">
    <source>
        <dbReference type="SAM" id="MobiDB-lite"/>
    </source>
</evidence>
<dbReference type="AlphaFoldDB" id="A0A4C1X1F7"/>
<gene>
    <name evidence="2" type="ORF">EVAR_91434_1</name>
</gene>